<comment type="subcellular location">
    <subcellularLocation>
        <location evidence="1">Cell envelope</location>
    </subcellularLocation>
    <subcellularLocation>
        <location evidence="2">Cell outer membrane</location>
    </subcellularLocation>
    <subcellularLocation>
        <location evidence="3">Secreted</location>
    </subcellularLocation>
</comment>
<dbReference type="AlphaFoldDB" id="A0A1X7UDU1"/>
<feature type="signal peptide" evidence="8">
    <location>
        <begin position="1"/>
        <end position="27"/>
    </location>
</feature>
<keyword evidence="10" id="KW-1185">Reference proteome</keyword>
<keyword evidence="7" id="KW-0998">Cell outer membrane</keyword>
<dbReference type="Proteomes" id="UP000007879">
    <property type="component" value="Unassembled WGS sequence"/>
</dbReference>
<gene>
    <name evidence="9" type="primary">109583821</name>
</gene>
<evidence type="ECO:0000256" key="2">
    <source>
        <dbReference type="ARBA" id="ARBA00004442"/>
    </source>
</evidence>
<feature type="chain" id="PRO_5010887498" description="Right handed beta helix domain-containing protein" evidence="8">
    <location>
        <begin position="28"/>
        <end position="654"/>
    </location>
</feature>
<evidence type="ECO:0000313" key="9">
    <source>
        <dbReference type="EnsemblMetazoa" id="Aqu2.1.25932_001"/>
    </source>
</evidence>
<dbReference type="InParanoid" id="A0A1X7UDU1"/>
<dbReference type="GO" id="GO:0005576">
    <property type="term" value="C:extracellular region"/>
    <property type="evidence" value="ECO:0007669"/>
    <property type="project" value="UniProtKB-SubCell"/>
</dbReference>
<dbReference type="EnsemblMetazoa" id="XM_019999298.1">
    <property type="protein sequence ID" value="XP_019854857.1"/>
    <property type="gene ID" value="LOC109583821"/>
</dbReference>
<evidence type="ECO:0000256" key="1">
    <source>
        <dbReference type="ARBA" id="ARBA00004196"/>
    </source>
</evidence>
<sequence>MFAFMRFITAAGKMIATFLLLFFSVSASPIIVSYTDQLEELLCDYQHEAHGTDVVLHLATNITHEITSGNFCNINISNSSLTITSISDTVALIKCMPNNKTQYDKYWTRGFAFYGSSGSLKLSDLKFINCGTNLTTLGSNISIINSTSSPIHFTQYHAAVLVLTDIARLVVEDVNIVNYTGFGLISVNLPNASFNRLEISYSQNYVLAGFKQISIGSGMLVLFCNHTKSSALSFDSKYDLRVNNSTFAYNFAFNQYYSNTRIVCVSEIRHDSFSSMPVINAAGFTILYMQTNLPATVTIANSSLSNNVGFLAAALLLFRFVSRYDSQTIINNSQFTNNSMIMGICHGAAVAGSFYFDNSNPNTEYKPLTVTNTLFSHSGIQFTEYLPQSSGAIDIKVIRGGNEIDGLLPNVTFQFHSSNFTKNNAQKSGACIYAAVFVYHFIEQAKNNVHFIMESIIAYYNPSPTFVNSSAKVYIPIDLFHFSNINFITVKGSTSKPGSFFHNYGTVFTMIDSKIILEGTLFFHSNIADHGTALALLGNSQVYLKEGLNATFENNTALSLGGAIYATGDSFLRQPCTFQLYSNNFDSNRPNIFLKFINNTSTLGGGSIYSTRLYNCFLRNASMFVDRNINHLKNKIYNSTIKDASKEVLLLYIL</sequence>
<dbReference type="InterPro" id="IPR003368">
    <property type="entry name" value="POMP_repeat"/>
</dbReference>
<keyword evidence="6" id="KW-0472">Membrane</keyword>
<reference evidence="10" key="1">
    <citation type="journal article" date="2010" name="Nature">
        <title>The Amphimedon queenslandica genome and the evolution of animal complexity.</title>
        <authorList>
            <person name="Srivastava M."/>
            <person name="Simakov O."/>
            <person name="Chapman J."/>
            <person name="Fahey B."/>
            <person name="Gauthier M.E."/>
            <person name="Mitros T."/>
            <person name="Richards G.S."/>
            <person name="Conaco C."/>
            <person name="Dacre M."/>
            <person name="Hellsten U."/>
            <person name="Larroux C."/>
            <person name="Putnam N.H."/>
            <person name="Stanke M."/>
            <person name="Adamska M."/>
            <person name="Darling A."/>
            <person name="Degnan S.M."/>
            <person name="Oakley T.H."/>
            <person name="Plachetzki D.C."/>
            <person name="Zhai Y."/>
            <person name="Adamski M."/>
            <person name="Calcino A."/>
            <person name="Cummins S.F."/>
            <person name="Goodstein D.M."/>
            <person name="Harris C."/>
            <person name="Jackson D.J."/>
            <person name="Leys S.P."/>
            <person name="Shu S."/>
            <person name="Woodcroft B.J."/>
            <person name="Vervoort M."/>
            <person name="Kosik K.S."/>
            <person name="Manning G."/>
            <person name="Degnan B.M."/>
            <person name="Rokhsar D.S."/>
        </authorList>
    </citation>
    <scope>NUCLEOTIDE SEQUENCE [LARGE SCALE GENOMIC DNA]</scope>
</reference>
<evidence type="ECO:0000256" key="8">
    <source>
        <dbReference type="SAM" id="SignalP"/>
    </source>
</evidence>
<dbReference type="OrthoDB" id="5989148at2759"/>
<keyword evidence="4" id="KW-0964">Secreted</keyword>
<dbReference type="KEGG" id="aqu:109583821"/>
<evidence type="ECO:0000256" key="6">
    <source>
        <dbReference type="ARBA" id="ARBA00023136"/>
    </source>
</evidence>
<accession>A0A1X7UDU1</accession>
<proteinExistence type="predicted"/>
<evidence type="ECO:0008006" key="11">
    <source>
        <dbReference type="Google" id="ProtNLM"/>
    </source>
</evidence>
<evidence type="ECO:0000256" key="5">
    <source>
        <dbReference type="ARBA" id="ARBA00022729"/>
    </source>
</evidence>
<evidence type="ECO:0000256" key="4">
    <source>
        <dbReference type="ARBA" id="ARBA00022525"/>
    </source>
</evidence>
<organism evidence="9">
    <name type="scientific">Amphimedon queenslandica</name>
    <name type="common">Sponge</name>
    <dbReference type="NCBI Taxonomy" id="400682"/>
    <lineage>
        <taxon>Eukaryota</taxon>
        <taxon>Metazoa</taxon>
        <taxon>Porifera</taxon>
        <taxon>Demospongiae</taxon>
        <taxon>Heteroscleromorpha</taxon>
        <taxon>Haplosclerida</taxon>
        <taxon>Niphatidae</taxon>
        <taxon>Amphimedon</taxon>
    </lineage>
</organism>
<keyword evidence="5 8" id="KW-0732">Signal</keyword>
<evidence type="ECO:0000256" key="3">
    <source>
        <dbReference type="ARBA" id="ARBA00004613"/>
    </source>
</evidence>
<evidence type="ECO:0000256" key="7">
    <source>
        <dbReference type="ARBA" id="ARBA00023237"/>
    </source>
</evidence>
<name>A0A1X7UDU1_AMPQE</name>
<dbReference type="NCBIfam" id="TIGR01376">
    <property type="entry name" value="POMP_repeat"/>
    <property type="match status" value="2"/>
</dbReference>
<dbReference type="EnsemblMetazoa" id="Aqu2.1.25932_001">
    <property type="protein sequence ID" value="Aqu2.1.25932_001"/>
    <property type="gene ID" value="Aqu2.1.25932"/>
</dbReference>
<protein>
    <recommendedName>
        <fullName evidence="11">Right handed beta helix domain-containing protein</fullName>
    </recommendedName>
</protein>
<reference evidence="9" key="2">
    <citation type="submission" date="2017-05" db="UniProtKB">
        <authorList>
            <consortium name="EnsemblMetazoa"/>
        </authorList>
    </citation>
    <scope>IDENTIFICATION</scope>
</reference>
<evidence type="ECO:0000313" key="10">
    <source>
        <dbReference type="Proteomes" id="UP000007879"/>
    </source>
</evidence>